<evidence type="ECO:0000259" key="3">
    <source>
        <dbReference type="SMART" id="SM00822"/>
    </source>
</evidence>
<keyword evidence="5" id="KW-1185">Reference proteome</keyword>
<dbReference type="Proteomes" id="UP000307087">
    <property type="component" value="Unassembled WGS sequence"/>
</dbReference>
<dbReference type="AlphaFoldDB" id="A0A4S8NI69"/>
<dbReference type="InterPro" id="IPR057326">
    <property type="entry name" value="KR_dom"/>
</dbReference>
<dbReference type="RefSeq" id="WP_136562521.1">
    <property type="nucleotide sequence ID" value="NZ_BAABLS010000008.1"/>
</dbReference>
<name>A0A4S8NI69_9ACTN</name>
<dbReference type="FunFam" id="3.40.50.720:FF:000084">
    <property type="entry name" value="Short-chain dehydrogenase reductase"/>
    <property type="match status" value="1"/>
</dbReference>
<dbReference type="InterPro" id="IPR036291">
    <property type="entry name" value="NAD(P)-bd_dom_sf"/>
</dbReference>
<dbReference type="PRINTS" id="PR00080">
    <property type="entry name" value="SDRFAMILY"/>
</dbReference>
<dbReference type="EMBL" id="STGW01000004">
    <property type="protein sequence ID" value="THV14759.1"/>
    <property type="molecule type" value="Genomic_DNA"/>
</dbReference>
<dbReference type="SMART" id="SM00822">
    <property type="entry name" value="PKS_KR"/>
    <property type="match status" value="1"/>
</dbReference>
<feature type="domain" description="Ketoreductase" evidence="3">
    <location>
        <begin position="13"/>
        <end position="206"/>
    </location>
</feature>
<evidence type="ECO:0000313" key="4">
    <source>
        <dbReference type="EMBL" id="THV14759.1"/>
    </source>
</evidence>
<dbReference type="EC" id="1.1.1.47" evidence="4"/>
<dbReference type="GO" id="GO:0047936">
    <property type="term" value="F:glucose 1-dehydrogenase [NAD(P)+] activity"/>
    <property type="evidence" value="ECO:0007669"/>
    <property type="project" value="UniProtKB-EC"/>
</dbReference>
<dbReference type="PANTHER" id="PTHR42760">
    <property type="entry name" value="SHORT-CHAIN DEHYDROGENASES/REDUCTASES FAMILY MEMBER"/>
    <property type="match status" value="1"/>
</dbReference>
<dbReference type="OrthoDB" id="286404at2"/>
<dbReference type="Pfam" id="PF13561">
    <property type="entry name" value="adh_short_C2"/>
    <property type="match status" value="1"/>
</dbReference>
<sequence length="256" mass="26038">MSAPSLAEPLLGKVALVTGATRGLGRAIAQGLAEAGASVAVSSRKADACEQVAREIADSTGARTLALPLHVGQWDAIGPAVAIIEQELGPLGILVNNAGIAPLGPSLEEQSEALFDKTLEVNLKGPFRLMAVAGSRMAAHGRGSIVNISSIGAVRPSAAEATYSAAKAGLNALTQAFAQEYAPAVRVNCVMPGAFATDMAEGWDEEFVGKVVGGLPADRLGRPEELVGMVVHLASDASSYTTGAIIPVDGGRLAVY</sequence>
<dbReference type="PRINTS" id="PR00081">
    <property type="entry name" value="GDHRDH"/>
</dbReference>
<dbReference type="CDD" id="cd05233">
    <property type="entry name" value="SDR_c"/>
    <property type="match status" value="1"/>
</dbReference>
<proteinExistence type="inferred from homology"/>
<accession>A0A4S8NI69</accession>
<dbReference type="PANTHER" id="PTHR42760:SF135">
    <property type="entry name" value="BLL7886 PROTEIN"/>
    <property type="match status" value="1"/>
</dbReference>
<dbReference type="Gene3D" id="3.40.50.720">
    <property type="entry name" value="NAD(P)-binding Rossmann-like Domain"/>
    <property type="match status" value="1"/>
</dbReference>
<comment type="similarity">
    <text evidence="1">Belongs to the short-chain dehydrogenases/reductases (SDR) family.</text>
</comment>
<organism evidence="4 5">
    <name type="scientific">Nocardioides caeni</name>
    <dbReference type="NCBI Taxonomy" id="574700"/>
    <lineage>
        <taxon>Bacteria</taxon>
        <taxon>Bacillati</taxon>
        <taxon>Actinomycetota</taxon>
        <taxon>Actinomycetes</taxon>
        <taxon>Propionibacteriales</taxon>
        <taxon>Nocardioidaceae</taxon>
        <taxon>Nocardioides</taxon>
    </lineage>
</organism>
<dbReference type="SUPFAM" id="SSF51735">
    <property type="entry name" value="NAD(P)-binding Rossmann-fold domains"/>
    <property type="match status" value="1"/>
</dbReference>
<comment type="caution">
    <text evidence="4">The sequence shown here is derived from an EMBL/GenBank/DDBJ whole genome shotgun (WGS) entry which is preliminary data.</text>
</comment>
<evidence type="ECO:0000313" key="5">
    <source>
        <dbReference type="Proteomes" id="UP000307087"/>
    </source>
</evidence>
<reference evidence="4 5" key="1">
    <citation type="journal article" date="2009" name="Int. J. Syst. Evol. Microbiol.">
        <title>Nocardioides caeni sp. nov., isolated from wastewater.</title>
        <authorList>
            <person name="Yoon J.H."/>
            <person name="Kang S.J."/>
            <person name="Park S."/>
            <person name="Kim W."/>
            <person name="Oh T.K."/>
        </authorList>
    </citation>
    <scope>NUCLEOTIDE SEQUENCE [LARGE SCALE GENOMIC DNA]</scope>
    <source>
        <strain evidence="4 5">DSM 23134</strain>
    </source>
</reference>
<evidence type="ECO:0000256" key="1">
    <source>
        <dbReference type="ARBA" id="ARBA00006484"/>
    </source>
</evidence>
<protein>
    <submittedName>
        <fullName evidence="4">Glucose 1-dehydrogenase</fullName>
        <ecNumber evidence="4">1.1.1.47</ecNumber>
    </submittedName>
</protein>
<dbReference type="GO" id="GO:0030497">
    <property type="term" value="P:fatty acid elongation"/>
    <property type="evidence" value="ECO:0007669"/>
    <property type="project" value="TreeGrafter"/>
</dbReference>
<evidence type="ECO:0000256" key="2">
    <source>
        <dbReference type="ARBA" id="ARBA00023002"/>
    </source>
</evidence>
<dbReference type="InterPro" id="IPR002347">
    <property type="entry name" value="SDR_fam"/>
</dbReference>
<dbReference type="NCBIfam" id="NF005559">
    <property type="entry name" value="PRK07231.1"/>
    <property type="match status" value="1"/>
</dbReference>
<keyword evidence="2 4" id="KW-0560">Oxidoreductase</keyword>
<gene>
    <name evidence="4" type="ORF">E9934_08915</name>
</gene>
<dbReference type="PROSITE" id="PS00061">
    <property type="entry name" value="ADH_SHORT"/>
    <property type="match status" value="1"/>
</dbReference>
<dbReference type="InterPro" id="IPR020904">
    <property type="entry name" value="Sc_DH/Rdtase_CS"/>
</dbReference>